<proteinExistence type="predicted"/>
<reference evidence="1" key="2">
    <citation type="submission" date="2023-01" db="EMBL/GenBank/DDBJ databases">
        <title>Draft genome sequence of Sulfitobacter pacificus strain NBRC 109915.</title>
        <authorList>
            <person name="Sun Q."/>
            <person name="Mori K."/>
        </authorList>
    </citation>
    <scope>NUCLEOTIDE SEQUENCE</scope>
    <source>
        <strain evidence="1">NBRC 109915</strain>
    </source>
</reference>
<gene>
    <name evidence="1" type="ORF">GCM10007927_10130</name>
</gene>
<name>A0ABQ5VGI0_9RHOB</name>
<dbReference type="Proteomes" id="UP001161388">
    <property type="component" value="Unassembled WGS sequence"/>
</dbReference>
<dbReference type="RefSeq" id="WP_284371157.1">
    <property type="nucleotide sequence ID" value="NZ_BSNL01000001.1"/>
</dbReference>
<sequence length="237" mass="26424">MAVILQNALPDEMLQPQALPGVSPCAADDWLRVDEAYAAQMAYRATLMAEKPDAVLWMSPAALPAAQEVLQEALGILPPLGFDVQRDHVICPDGRCVVLDGDDPLHTLGHLVQQDICVLEKRGAEHVLTAAIVCFPANWRLADKVDRPLSAIHDPVAEYDADLTRRVQRMFNGVRAGRPLWRFNRLSYVDADLHQPFRKASGDIEKFTRSERQCILRLPRTEAVVFTIHTHVVPKIG</sequence>
<comment type="caution">
    <text evidence="1">The sequence shown here is derived from an EMBL/GenBank/DDBJ whole genome shotgun (WGS) entry which is preliminary data.</text>
</comment>
<protein>
    <recommendedName>
        <fullName evidence="3">DUF3445 domain-containing protein</fullName>
    </recommendedName>
</protein>
<dbReference type="InterPro" id="IPR021848">
    <property type="entry name" value="HODM_asu-like"/>
</dbReference>
<evidence type="ECO:0000313" key="1">
    <source>
        <dbReference type="EMBL" id="GLQ26210.1"/>
    </source>
</evidence>
<keyword evidence="2" id="KW-1185">Reference proteome</keyword>
<reference evidence="1" key="1">
    <citation type="journal article" date="2014" name="Int. J. Syst. Evol. Microbiol.">
        <title>Complete genome of a new Firmicutes species belonging to the dominant human colonic microbiota ('Ruminococcus bicirculans') reveals two chromosomes and a selective capacity to utilize plant glucans.</title>
        <authorList>
            <consortium name="NISC Comparative Sequencing Program"/>
            <person name="Wegmann U."/>
            <person name="Louis P."/>
            <person name="Goesmann A."/>
            <person name="Henrissat B."/>
            <person name="Duncan S.H."/>
            <person name="Flint H.J."/>
        </authorList>
    </citation>
    <scope>NUCLEOTIDE SEQUENCE</scope>
    <source>
        <strain evidence="1">NBRC 109915</strain>
    </source>
</reference>
<evidence type="ECO:0000313" key="2">
    <source>
        <dbReference type="Proteomes" id="UP001161388"/>
    </source>
</evidence>
<dbReference type="Pfam" id="PF11927">
    <property type="entry name" value="HODM_asu-like"/>
    <property type="match status" value="1"/>
</dbReference>
<evidence type="ECO:0008006" key="3">
    <source>
        <dbReference type="Google" id="ProtNLM"/>
    </source>
</evidence>
<organism evidence="1 2">
    <name type="scientific">Sulfitobacter pacificus</name>
    <dbReference type="NCBI Taxonomy" id="1499314"/>
    <lineage>
        <taxon>Bacteria</taxon>
        <taxon>Pseudomonadati</taxon>
        <taxon>Pseudomonadota</taxon>
        <taxon>Alphaproteobacteria</taxon>
        <taxon>Rhodobacterales</taxon>
        <taxon>Roseobacteraceae</taxon>
        <taxon>Sulfitobacter</taxon>
    </lineage>
</organism>
<accession>A0ABQ5VGI0</accession>
<dbReference type="EMBL" id="BSNL01000001">
    <property type="protein sequence ID" value="GLQ26210.1"/>
    <property type="molecule type" value="Genomic_DNA"/>
</dbReference>